<evidence type="ECO:0000313" key="1">
    <source>
        <dbReference type="EMBL" id="KDE72502.1"/>
    </source>
</evidence>
<dbReference type="EMBL" id="JAAH01000053">
    <property type="protein sequence ID" value="KDE72502.1"/>
    <property type="molecule type" value="Genomic_DNA"/>
</dbReference>
<comment type="caution">
    <text evidence="1">The sequence shown here is derived from an EMBL/GenBank/DDBJ whole genome shotgun (WGS) entry which is preliminary data.</text>
</comment>
<sequence length="31" mass="3614">MKLETLKALIKQYGNITFLELQERLTGGLYE</sequence>
<dbReference type="AlphaFoldDB" id="A0AB73C3D7"/>
<dbReference type="Proteomes" id="UP000027058">
    <property type="component" value="Unassembled WGS sequence"/>
</dbReference>
<accession>A0AB73C3D7</accession>
<proteinExistence type="predicted"/>
<protein>
    <submittedName>
        <fullName evidence="1">Uncharacterized protein</fullName>
    </submittedName>
</protein>
<name>A0AB73C3D7_9FUSO</name>
<organism evidence="1 2">
    <name type="scientific">Fusobacterium necrophorum DJ-2</name>
    <dbReference type="NCBI Taxonomy" id="1441737"/>
    <lineage>
        <taxon>Bacteria</taxon>
        <taxon>Fusobacteriati</taxon>
        <taxon>Fusobacteriota</taxon>
        <taxon>Fusobacteriia</taxon>
        <taxon>Fusobacteriales</taxon>
        <taxon>Fusobacteriaceae</taxon>
        <taxon>Fusobacterium</taxon>
    </lineage>
</organism>
<evidence type="ECO:0000313" key="2">
    <source>
        <dbReference type="Proteomes" id="UP000027058"/>
    </source>
</evidence>
<gene>
    <name evidence="1" type="ORF">FUSO8_04990</name>
</gene>
<reference evidence="1 2" key="1">
    <citation type="submission" date="2014-01" db="EMBL/GenBank/DDBJ databases">
        <title>Comparative genomics of Fusobacterium necrophorum wild isolates.</title>
        <authorList>
            <person name="Kittichotirat W."/>
            <person name="Bumgarner R.E."/>
            <person name="Lawrence P."/>
        </authorList>
    </citation>
    <scope>NUCLEOTIDE SEQUENCE [LARGE SCALE GENOMIC DNA]</scope>
    <source>
        <strain evidence="1 2">DJ-2</strain>
    </source>
</reference>